<dbReference type="NCBIfam" id="TIGR00177">
    <property type="entry name" value="molyb_syn"/>
    <property type="match status" value="1"/>
</dbReference>
<gene>
    <name evidence="4" type="ORF">MNBD_NITROSPINAE01-1087</name>
</gene>
<proteinExistence type="predicted"/>
<reference evidence="4" key="1">
    <citation type="submission" date="2018-06" db="EMBL/GenBank/DDBJ databases">
        <authorList>
            <person name="Zhirakovskaya E."/>
        </authorList>
    </citation>
    <scope>NUCLEOTIDE SEQUENCE</scope>
</reference>
<evidence type="ECO:0000256" key="2">
    <source>
        <dbReference type="ARBA" id="ARBA00023150"/>
    </source>
</evidence>
<accession>A0A3B1CMU5</accession>
<dbReference type="InterPro" id="IPR051920">
    <property type="entry name" value="MPT_Adenylyltrnsfr/MoaC-Rel"/>
</dbReference>
<feature type="domain" description="MoaB/Mog" evidence="3">
    <location>
        <begin position="10"/>
        <end position="154"/>
    </location>
</feature>
<evidence type="ECO:0000256" key="1">
    <source>
        <dbReference type="ARBA" id="ARBA00005046"/>
    </source>
</evidence>
<name>A0A3B1CMU5_9ZZZZ</name>
<dbReference type="AlphaFoldDB" id="A0A3B1CMU5"/>
<protein>
    <submittedName>
        <fullName evidence="4">Molybdopterin adenylyltransferase</fullName>
        <ecNumber evidence="4">2.7.7.75</ecNumber>
    </submittedName>
</protein>
<evidence type="ECO:0000313" key="4">
    <source>
        <dbReference type="EMBL" id="VAX18037.1"/>
    </source>
</evidence>
<dbReference type="GO" id="GO:0061598">
    <property type="term" value="F:molybdopterin adenylyltransferase activity"/>
    <property type="evidence" value="ECO:0007669"/>
    <property type="project" value="UniProtKB-EC"/>
</dbReference>
<organism evidence="4">
    <name type="scientific">hydrothermal vent metagenome</name>
    <dbReference type="NCBI Taxonomy" id="652676"/>
    <lineage>
        <taxon>unclassified sequences</taxon>
        <taxon>metagenomes</taxon>
        <taxon>ecological metagenomes</taxon>
    </lineage>
</organism>
<keyword evidence="4" id="KW-0808">Transferase</keyword>
<evidence type="ECO:0000259" key="3">
    <source>
        <dbReference type="SMART" id="SM00852"/>
    </source>
</evidence>
<keyword evidence="4" id="KW-0548">Nucleotidyltransferase</keyword>
<dbReference type="CDD" id="cd00886">
    <property type="entry name" value="MogA_MoaB"/>
    <property type="match status" value="1"/>
</dbReference>
<dbReference type="Pfam" id="PF00994">
    <property type="entry name" value="MoCF_biosynth"/>
    <property type="match status" value="1"/>
</dbReference>
<dbReference type="GO" id="GO:0006777">
    <property type="term" value="P:Mo-molybdopterin cofactor biosynthetic process"/>
    <property type="evidence" value="ECO:0007669"/>
    <property type="project" value="UniProtKB-KW"/>
</dbReference>
<dbReference type="EMBL" id="UOGC01000062">
    <property type="protein sequence ID" value="VAX18037.1"/>
    <property type="molecule type" value="Genomic_DNA"/>
</dbReference>
<dbReference type="InterPro" id="IPR036425">
    <property type="entry name" value="MoaB/Mog-like_dom_sf"/>
</dbReference>
<dbReference type="PANTHER" id="PTHR43764:SF1">
    <property type="entry name" value="MOLYBDOPTERIN MOLYBDOTRANSFERASE"/>
    <property type="match status" value="1"/>
</dbReference>
<dbReference type="Gene3D" id="3.40.980.10">
    <property type="entry name" value="MoaB/Mog-like domain"/>
    <property type="match status" value="1"/>
</dbReference>
<sequence length="169" mass="17703">MPDNKDIRIGLIVMSDRASAGVRPDGVEGVIREFLSKEGVDLAEVSIIPDEADIIGKKLVEWADSGRFDLILTSGGTGVSPRDVTPEATCAILQQQIPGIPEAMRAESLKITNRAVLSRGVAGIRNGVMIVNLPGSPKAALENLACVYSALLHGVAKAQGDKSDCAPTS</sequence>
<dbReference type="PANTHER" id="PTHR43764">
    <property type="entry name" value="MOLYBDENUM COFACTOR BIOSYNTHESIS"/>
    <property type="match status" value="1"/>
</dbReference>
<keyword evidence="2" id="KW-0501">Molybdenum cofactor biosynthesis</keyword>
<dbReference type="EC" id="2.7.7.75" evidence="4"/>
<dbReference type="InterPro" id="IPR001453">
    <property type="entry name" value="MoaB/Mog_dom"/>
</dbReference>
<dbReference type="SUPFAM" id="SSF53218">
    <property type="entry name" value="Molybdenum cofactor biosynthesis proteins"/>
    <property type="match status" value="1"/>
</dbReference>
<dbReference type="SMART" id="SM00852">
    <property type="entry name" value="MoCF_biosynth"/>
    <property type="match status" value="1"/>
</dbReference>
<comment type="pathway">
    <text evidence="1">Cofactor biosynthesis; molybdopterin biosynthesis.</text>
</comment>